<evidence type="ECO:0000313" key="20">
    <source>
        <dbReference type="Proteomes" id="UP000078503"/>
    </source>
</evidence>
<keyword evidence="7" id="KW-0547">Nucleotide-binding</keyword>
<evidence type="ECO:0000256" key="11">
    <source>
        <dbReference type="ARBA" id="ARBA00023136"/>
    </source>
</evidence>
<evidence type="ECO:0000313" key="19">
    <source>
        <dbReference type="EMBL" id="OAN18650.1"/>
    </source>
</evidence>
<dbReference type="InterPro" id="IPR035965">
    <property type="entry name" value="PAS-like_dom_sf"/>
</dbReference>
<protein>
    <recommendedName>
        <fullName evidence="3">histidine kinase</fullName>
        <ecNumber evidence="3">2.7.13.3</ecNumber>
    </recommendedName>
</protein>
<dbReference type="Gene3D" id="3.30.565.10">
    <property type="entry name" value="Histidine kinase-like ATPase, C-terminal domain"/>
    <property type="match status" value="1"/>
</dbReference>
<dbReference type="PROSITE" id="PS50110">
    <property type="entry name" value="RESPONSE_REGULATORY"/>
    <property type="match status" value="1"/>
</dbReference>
<dbReference type="FunFam" id="3.30.565.10:FF:000010">
    <property type="entry name" value="Sensor histidine kinase RcsC"/>
    <property type="match status" value="1"/>
</dbReference>
<dbReference type="CDD" id="cd16922">
    <property type="entry name" value="HATPase_EvgS-ArcB-TorS-like"/>
    <property type="match status" value="1"/>
</dbReference>
<feature type="chain" id="PRO_5008090474" description="histidine kinase" evidence="15">
    <location>
        <begin position="19"/>
        <end position="1440"/>
    </location>
</feature>
<comment type="caution">
    <text evidence="19">The sequence shown here is derived from an EMBL/GenBank/DDBJ whole genome shotgun (WGS) entry which is preliminary data.</text>
</comment>
<dbReference type="SMART" id="SM00448">
    <property type="entry name" value="REC"/>
    <property type="match status" value="1"/>
</dbReference>
<dbReference type="STRING" id="858640.A3K86_07125"/>
<evidence type="ECO:0000256" key="6">
    <source>
        <dbReference type="ARBA" id="ARBA00022692"/>
    </source>
</evidence>
<dbReference type="SUPFAM" id="SSF47226">
    <property type="entry name" value="Histidine-containing phosphotransfer domain, HPT domain"/>
    <property type="match status" value="1"/>
</dbReference>
<dbReference type="Pfam" id="PF02518">
    <property type="entry name" value="HATPase_c"/>
    <property type="match status" value="1"/>
</dbReference>
<dbReference type="OrthoDB" id="9810730at2"/>
<dbReference type="CDD" id="cd01007">
    <property type="entry name" value="PBP2_BvgS_HisK_like"/>
    <property type="match status" value="2"/>
</dbReference>
<dbReference type="InterPro" id="IPR001789">
    <property type="entry name" value="Sig_transdc_resp-reg_receiver"/>
</dbReference>
<evidence type="ECO:0000259" key="17">
    <source>
        <dbReference type="PROSITE" id="PS50110"/>
    </source>
</evidence>
<dbReference type="Gene3D" id="3.40.50.2300">
    <property type="match status" value="1"/>
</dbReference>
<dbReference type="InterPro" id="IPR011006">
    <property type="entry name" value="CheY-like_superfamily"/>
</dbReference>
<dbReference type="Pfam" id="PF00072">
    <property type="entry name" value="Response_reg"/>
    <property type="match status" value="1"/>
</dbReference>
<dbReference type="RefSeq" id="WP_068329787.1">
    <property type="nucleotide sequence ID" value="NZ_LVHF01000012.1"/>
</dbReference>
<dbReference type="SUPFAM" id="SSF52172">
    <property type="entry name" value="CheY-like"/>
    <property type="match status" value="1"/>
</dbReference>
<dbReference type="SUPFAM" id="SSF55785">
    <property type="entry name" value="PYP-like sensor domain (PAS domain)"/>
    <property type="match status" value="1"/>
</dbReference>
<dbReference type="GO" id="GO:0005886">
    <property type="term" value="C:plasma membrane"/>
    <property type="evidence" value="ECO:0007669"/>
    <property type="project" value="UniProtKB-SubCell"/>
</dbReference>
<evidence type="ECO:0000259" key="16">
    <source>
        <dbReference type="PROSITE" id="PS50109"/>
    </source>
</evidence>
<dbReference type="GO" id="GO:0000155">
    <property type="term" value="F:phosphorelay sensor kinase activity"/>
    <property type="evidence" value="ECO:0007669"/>
    <property type="project" value="InterPro"/>
</dbReference>
<feature type="domain" description="HPt" evidence="18">
    <location>
        <begin position="1334"/>
        <end position="1431"/>
    </location>
</feature>
<dbReference type="CDD" id="cd00082">
    <property type="entry name" value="HisKA"/>
    <property type="match status" value="1"/>
</dbReference>
<dbReference type="PRINTS" id="PR00344">
    <property type="entry name" value="BCTRLSENSOR"/>
</dbReference>
<reference evidence="19 20" key="1">
    <citation type="submission" date="2016-03" db="EMBL/GenBank/DDBJ databases">
        <title>Photobacterium proteolyticum sp. nov. a protease producing bacterium isolated from ocean sediments of Laizhou Bay.</title>
        <authorList>
            <person name="Li Y."/>
        </authorList>
    </citation>
    <scope>NUCLEOTIDE SEQUENCE [LARGE SCALE GENOMIC DNA]</scope>
    <source>
        <strain evidence="19 20">R-40508</strain>
    </source>
</reference>
<keyword evidence="11 14" id="KW-0472">Membrane</keyword>
<dbReference type="SUPFAM" id="SSF53850">
    <property type="entry name" value="Periplasmic binding protein-like II"/>
    <property type="match status" value="2"/>
</dbReference>
<dbReference type="Gene3D" id="3.30.450.20">
    <property type="entry name" value="PAS domain"/>
    <property type="match status" value="1"/>
</dbReference>
<dbReference type="SUPFAM" id="SSF55874">
    <property type="entry name" value="ATPase domain of HSP90 chaperone/DNA topoisomerase II/histidine kinase"/>
    <property type="match status" value="1"/>
</dbReference>
<keyword evidence="9 14" id="KW-1133">Transmembrane helix</keyword>
<evidence type="ECO:0000256" key="12">
    <source>
        <dbReference type="PROSITE-ProRule" id="PRU00110"/>
    </source>
</evidence>
<sequence>MIKRFLCLLLCLAPLAMANTTKTTSAINTQAGTAVPKKVLRIGYPGFDWAPFTYVSERGHISGLLPTLMYEIAKASGYTTQTIIYPTFDDVLRGFHNREIDVLVGVSSTFERKKVMHFSQPLLVVPMAVLTKNPAINSVQDMGKSQIAIEQGFAIQEQLAQLTTVPLKLQTYPSSHDAFNAVISDDAAAYIGNAITIKNMMSHQEDQSALQLKELPDLPYERLYLASHREQVPLINELNRGLESLNKHLLNNILDTWLTTSQQRYLTIDSKLNLSEEEREWLEHHDTLKVAYHPDDFPYQFRAANGKMEGISADILAEVGKLLQVSITPVPMTALNKILPGLSSGEFDAIAAVTCTEERQSYFLCTQPYTDESWVMIDNANQADFTAESRIGVLENRYGHALSRELFKDNPLFFFESNEELLRATVTGDVDVAIISLSSASSLLQNDFLGRLNIIESELDNHNHPVGMAVDNNNPVLRELLNKAINAIPPHKFSEIENQWQTVTVHEGIPYKKLLLWGTLITAVCSAIFAFVMYSNRKLSNEIKNRKQAEQKLTYLTNNFDGVLLQHYQRSDDPSDIELLFVSEKIYELVGISAAKLFASPGLIFHLLKQRRDNAAILEAMKQACHKGYWKTELQLESHGSLHRWVELRCHILPRETGWQWNTVMLDITHMKQQQQELEKARQQAEAATVAKSRFLAMMSHEIRTPISGVLSLLELLQPHIQHQEAKSIHNSLTQSGNNLLNIVNDVLDFSKVEAGKLTLSPAACEMNDFIHQLVQPHLVHAEQKGIGFQLWVDPQLAQEVQVDPLRLRQVLNNLLNNATKFTESGHIGLQVEVMRQPSEDAFDPQQTIRFTVEDTGIGISQADTSKLFQPFEQADLSSERRFSGTGLGLSICRQLVQLMGGEIHVESELGKGSQFIFELDCPVLTPAKPHALIERCALINLPQQSYPILHGYLAKWANEVKALSVFDSAQLLTQLQQSKPETVFISEYDYRALELSPTWITTHAADLNWVLLRQATLLSPEPTAAGWVLSVSPLMPTHLQRVLTTPKPEVAPSSLVTSDVNVKSNLDNLDTHTHLALEEASSINANAIKPCAMKPYKILVAEDHPINQQIIAQQLKQLGYQAEIMDNGQQALNALQQRDYDLLLTDCHMPELDGYGLASAVKQHGFTTTTGERLPIIALTANAAASEKNNCKQNGFDQCLFKPINLQQLDDVLNRWLAPHISNEASDENSALDSEILSPLDMLMADDMSLLEAEPTDLDTELGTELDADLNDWDLGDFVGEDDLTDETVKESVVTSAVPLSNETSTTPAPANTTANMNDNVIDMVALSGIFGDPAMCQQIVMQYHEACLNDVDELRQAVSSHNHEAIRLLSHRMKGAARMVEFQALATACEHMEQFALQSAAAITPSASNTITNQLLVIEQHITKLGKQVISLNESITH</sequence>
<dbReference type="InterPro" id="IPR005467">
    <property type="entry name" value="His_kinase_dom"/>
</dbReference>
<feature type="transmembrane region" description="Helical" evidence="14">
    <location>
        <begin position="586"/>
        <end position="608"/>
    </location>
</feature>
<evidence type="ECO:0000256" key="7">
    <source>
        <dbReference type="ARBA" id="ARBA00022741"/>
    </source>
</evidence>
<accession>A0A178KN75</accession>
<evidence type="ECO:0000256" key="3">
    <source>
        <dbReference type="ARBA" id="ARBA00012438"/>
    </source>
</evidence>
<evidence type="ECO:0000259" key="18">
    <source>
        <dbReference type="PROSITE" id="PS50894"/>
    </source>
</evidence>
<dbReference type="SUPFAM" id="SSF47384">
    <property type="entry name" value="Homodimeric domain of signal transducing histidine kinase"/>
    <property type="match status" value="1"/>
</dbReference>
<comment type="catalytic activity">
    <reaction evidence="1">
        <text>ATP + protein L-histidine = ADP + protein N-phospho-L-histidine.</text>
        <dbReference type="EC" id="2.7.13.3"/>
    </reaction>
</comment>
<dbReference type="PROSITE" id="PS50109">
    <property type="entry name" value="HIS_KIN"/>
    <property type="match status" value="1"/>
</dbReference>
<keyword evidence="6 14" id="KW-0812">Transmembrane</keyword>
<evidence type="ECO:0000256" key="9">
    <source>
        <dbReference type="ARBA" id="ARBA00022989"/>
    </source>
</evidence>
<dbReference type="InterPro" id="IPR036097">
    <property type="entry name" value="HisK_dim/P_sf"/>
</dbReference>
<dbReference type="Proteomes" id="UP000078503">
    <property type="component" value="Unassembled WGS sequence"/>
</dbReference>
<dbReference type="InterPro" id="IPR003594">
    <property type="entry name" value="HATPase_dom"/>
</dbReference>
<evidence type="ECO:0000256" key="10">
    <source>
        <dbReference type="ARBA" id="ARBA00023012"/>
    </source>
</evidence>
<evidence type="ECO:0000256" key="14">
    <source>
        <dbReference type="SAM" id="Phobius"/>
    </source>
</evidence>
<dbReference type="Gene3D" id="3.40.190.10">
    <property type="entry name" value="Periplasmic binding protein-like II"/>
    <property type="match status" value="4"/>
</dbReference>
<dbReference type="SMART" id="SM00388">
    <property type="entry name" value="HisKA"/>
    <property type="match status" value="1"/>
</dbReference>
<keyword evidence="20" id="KW-1185">Reference proteome</keyword>
<evidence type="ECO:0000256" key="2">
    <source>
        <dbReference type="ARBA" id="ARBA00004651"/>
    </source>
</evidence>
<dbReference type="EMBL" id="LVHF01000012">
    <property type="protein sequence ID" value="OAN18650.1"/>
    <property type="molecule type" value="Genomic_DNA"/>
</dbReference>
<feature type="domain" description="Response regulatory" evidence="17">
    <location>
        <begin position="1098"/>
        <end position="1218"/>
    </location>
</feature>
<dbReference type="InterPro" id="IPR004358">
    <property type="entry name" value="Sig_transdc_His_kin-like_C"/>
</dbReference>
<dbReference type="InterPro" id="IPR008207">
    <property type="entry name" value="Sig_transdc_His_kin_Hpt_dom"/>
</dbReference>
<dbReference type="Pfam" id="PF00497">
    <property type="entry name" value="SBP_bac_3"/>
    <property type="match status" value="2"/>
</dbReference>
<evidence type="ECO:0000256" key="4">
    <source>
        <dbReference type="ARBA" id="ARBA00022475"/>
    </source>
</evidence>
<dbReference type="PANTHER" id="PTHR45339">
    <property type="entry name" value="HYBRID SIGNAL TRANSDUCTION HISTIDINE KINASE J"/>
    <property type="match status" value="1"/>
</dbReference>
<proteinExistence type="predicted"/>
<keyword evidence="10" id="KW-0902">Two-component regulatory system</keyword>
<dbReference type="GO" id="GO:0005524">
    <property type="term" value="F:ATP binding"/>
    <property type="evidence" value="ECO:0007669"/>
    <property type="project" value="UniProtKB-KW"/>
</dbReference>
<feature type="signal peptide" evidence="15">
    <location>
        <begin position="1"/>
        <end position="18"/>
    </location>
</feature>
<evidence type="ECO:0000256" key="13">
    <source>
        <dbReference type="PROSITE-ProRule" id="PRU00169"/>
    </source>
</evidence>
<dbReference type="InterPro" id="IPR036641">
    <property type="entry name" value="HPT_dom_sf"/>
</dbReference>
<evidence type="ECO:0000256" key="5">
    <source>
        <dbReference type="ARBA" id="ARBA00022553"/>
    </source>
</evidence>
<dbReference type="EC" id="2.7.13.3" evidence="3"/>
<feature type="modified residue" description="Phosphohistidine" evidence="12">
    <location>
        <position position="1373"/>
    </location>
</feature>
<dbReference type="SMART" id="SM00062">
    <property type="entry name" value="PBPb"/>
    <property type="match status" value="2"/>
</dbReference>
<evidence type="ECO:0000256" key="1">
    <source>
        <dbReference type="ARBA" id="ARBA00000085"/>
    </source>
</evidence>
<evidence type="ECO:0000256" key="15">
    <source>
        <dbReference type="SAM" id="SignalP"/>
    </source>
</evidence>
<feature type="transmembrane region" description="Helical" evidence="14">
    <location>
        <begin position="514"/>
        <end position="534"/>
    </location>
</feature>
<feature type="modified residue" description="4-aspartylphosphate" evidence="13">
    <location>
        <position position="1147"/>
    </location>
</feature>
<dbReference type="CDD" id="cd00088">
    <property type="entry name" value="HPT"/>
    <property type="match status" value="1"/>
</dbReference>
<comment type="subcellular location">
    <subcellularLocation>
        <location evidence="2">Cell membrane</location>
        <topology evidence="2">Multi-pass membrane protein</topology>
    </subcellularLocation>
</comment>
<keyword evidence="4" id="KW-1003">Cell membrane</keyword>
<dbReference type="InterPro" id="IPR036890">
    <property type="entry name" value="HATPase_C_sf"/>
</dbReference>
<organism evidence="19 20">
    <name type="scientific">Photobacterium jeanii</name>
    <dbReference type="NCBI Taxonomy" id="858640"/>
    <lineage>
        <taxon>Bacteria</taxon>
        <taxon>Pseudomonadati</taxon>
        <taxon>Pseudomonadota</taxon>
        <taxon>Gammaproteobacteria</taxon>
        <taxon>Vibrionales</taxon>
        <taxon>Vibrionaceae</taxon>
        <taxon>Photobacterium</taxon>
    </lineage>
</organism>
<dbReference type="Gene3D" id="1.10.287.130">
    <property type="match status" value="1"/>
</dbReference>
<name>A0A178KN75_9GAMM</name>
<dbReference type="InterPro" id="IPR003661">
    <property type="entry name" value="HisK_dim/P_dom"/>
</dbReference>
<dbReference type="Gene3D" id="1.20.120.160">
    <property type="entry name" value="HPT domain"/>
    <property type="match status" value="1"/>
</dbReference>
<dbReference type="Pfam" id="PF00512">
    <property type="entry name" value="HisKA"/>
    <property type="match status" value="1"/>
</dbReference>
<keyword evidence="15" id="KW-0732">Signal</keyword>
<keyword evidence="8" id="KW-0067">ATP-binding</keyword>
<dbReference type="Pfam" id="PF01627">
    <property type="entry name" value="Hpt"/>
    <property type="match status" value="1"/>
</dbReference>
<dbReference type="CDD" id="cd17546">
    <property type="entry name" value="REC_hyHK_CKI1_RcsC-like"/>
    <property type="match status" value="1"/>
</dbReference>
<dbReference type="SMART" id="SM00387">
    <property type="entry name" value="HATPase_c"/>
    <property type="match status" value="1"/>
</dbReference>
<dbReference type="PROSITE" id="PS50894">
    <property type="entry name" value="HPT"/>
    <property type="match status" value="1"/>
</dbReference>
<feature type="domain" description="Histidine kinase" evidence="16">
    <location>
        <begin position="698"/>
        <end position="924"/>
    </location>
</feature>
<gene>
    <name evidence="19" type="ORF">A3K86_07125</name>
</gene>
<keyword evidence="5 13" id="KW-0597">Phosphoprotein</keyword>
<dbReference type="InterPro" id="IPR001638">
    <property type="entry name" value="Solute-binding_3/MltF_N"/>
</dbReference>
<dbReference type="PANTHER" id="PTHR45339:SF1">
    <property type="entry name" value="HYBRID SIGNAL TRANSDUCTION HISTIDINE KINASE J"/>
    <property type="match status" value="1"/>
</dbReference>
<evidence type="ECO:0000256" key="8">
    <source>
        <dbReference type="ARBA" id="ARBA00022840"/>
    </source>
</evidence>